<dbReference type="Proteomes" id="UP000288086">
    <property type="component" value="Unassembled WGS sequence"/>
</dbReference>
<reference evidence="1 2" key="1">
    <citation type="submission" date="2017-01" db="EMBL/GenBank/DDBJ databases">
        <title>The cable genome- insights into the physiology and evolution of filamentous bacteria capable of sulfide oxidation via long distance electron transfer.</title>
        <authorList>
            <person name="Schreiber L."/>
            <person name="Bjerg J.T."/>
            <person name="Boggild A."/>
            <person name="Van De Vossenberg J."/>
            <person name="Meysman F."/>
            <person name="Nielsen L.P."/>
            <person name="Schramm A."/>
            <person name="Kjeldsen K.U."/>
        </authorList>
    </citation>
    <scope>NUCLEOTIDE SEQUENCE [LARGE SCALE GENOMIC DNA]</scope>
    <source>
        <strain evidence="1">A1</strain>
    </source>
</reference>
<organism evidence="1 2">
    <name type="scientific">Candidatus Electrothrix communis</name>
    <dbReference type="NCBI Taxonomy" id="1859133"/>
    <lineage>
        <taxon>Bacteria</taxon>
        <taxon>Pseudomonadati</taxon>
        <taxon>Thermodesulfobacteriota</taxon>
        <taxon>Desulfobulbia</taxon>
        <taxon>Desulfobulbales</taxon>
        <taxon>Desulfobulbaceae</taxon>
        <taxon>Candidatus Electrothrix</taxon>
    </lineage>
</organism>
<dbReference type="AlphaFoldDB" id="A0A444IWF0"/>
<evidence type="ECO:0000313" key="1">
    <source>
        <dbReference type="EMBL" id="RWX44935.1"/>
    </source>
</evidence>
<sequence>MFFSSHEYVYANEWVNDVQVTRLSAYQDKSTHYVWLSSGVVAECQAANSGNPTLLFSEKSEGGKTLMGMLMVAVITKQQIDVQVNGCEIMEVYLR</sequence>
<name>A0A444IWF0_9BACT</name>
<comment type="caution">
    <text evidence="1">The sequence shown here is derived from an EMBL/GenBank/DDBJ whole genome shotgun (WGS) entry which is preliminary data.</text>
</comment>
<accession>A0A444IWF0</accession>
<protein>
    <submittedName>
        <fullName evidence="1">Uncharacterized protein</fullName>
    </submittedName>
</protein>
<proteinExistence type="predicted"/>
<keyword evidence="2" id="KW-1185">Reference proteome</keyword>
<gene>
    <name evidence="1" type="ORF">VT98_13531</name>
</gene>
<dbReference type="EMBL" id="MTKP01000353">
    <property type="protein sequence ID" value="RWX44935.1"/>
    <property type="molecule type" value="Genomic_DNA"/>
</dbReference>
<evidence type="ECO:0000313" key="2">
    <source>
        <dbReference type="Proteomes" id="UP000288086"/>
    </source>
</evidence>